<evidence type="ECO:0000313" key="1">
    <source>
        <dbReference type="EMBL" id="JAS25788.1"/>
    </source>
</evidence>
<proteinExistence type="predicted"/>
<protein>
    <submittedName>
        <fullName evidence="1">Uncharacterized protein</fullName>
    </submittedName>
</protein>
<sequence length="147" mass="16310">PAYGTTHKEVRLAITMSLPLIDPKCKDSIKDQLSRDPTLLKDKNVLTYYAKHRTVVDAMNLAYAVRTSIGKKGSKSTILGYSTAKNHALNLSAKCEFMDATGKTYSGLNEFPTHVREFYLASLHRKIGDEDADSSDIEEEDVKATDP</sequence>
<organism evidence="1">
    <name type="scientific">Clastoptera arizonana</name>
    <name type="common">Arizona spittle bug</name>
    <dbReference type="NCBI Taxonomy" id="38151"/>
    <lineage>
        <taxon>Eukaryota</taxon>
        <taxon>Metazoa</taxon>
        <taxon>Ecdysozoa</taxon>
        <taxon>Arthropoda</taxon>
        <taxon>Hexapoda</taxon>
        <taxon>Insecta</taxon>
        <taxon>Pterygota</taxon>
        <taxon>Neoptera</taxon>
        <taxon>Paraneoptera</taxon>
        <taxon>Hemiptera</taxon>
        <taxon>Auchenorrhyncha</taxon>
        <taxon>Cercopoidea</taxon>
        <taxon>Clastopteridae</taxon>
        <taxon>Clastoptera</taxon>
    </lineage>
</organism>
<gene>
    <name evidence="1" type="ORF">g.44397</name>
</gene>
<accession>A0A1B6DJJ3</accession>
<reference evidence="1" key="1">
    <citation type="submission" date="2015-12" db="EMBL/GenBank/DDBJ databases">
        <title>De novo transcriptome assembly of four potential Pierce s Disease insect vectors from Arizona vineyards.</title>
        <authorList>
            <person name="Tassone E.E."/>
        </authorList>
    </citation>
    <scope>NUCLEOTIDE SEQUENCE</scope>
</reference>
<dbReference type="EMBL" id="GEDC01011510">
    <property type="protein sequence ID" value="JAS25788.1"/>
    <property type="molecule type" value="Transcribed_RNA"/>
</dbReference>
<feature type="non-terminal residue" evidence="1">
    <location>
        <position position="1"/>
    </location>
</feature>
<name>A0A1B6DJJ3_9HEMI</name>
<dbReference type="AlphaFoldDB" id="A0A1B6DJJ3"/>
<feature type="non-terminal residue" evidence="1">
    <location>
        <position position="147"/>
    </location>
</feature>